<evidence type="ECO:0000313" key="2">
    <source>
        <dbReference type="Proteomes" id="UP001500121"/>
    </source>
</evidence>
<gene>
    <name evidence="1" type="ORF">GCM10025783_06430</name>
</gene>
<evidence type="ECO:0008006" key="3">
    <source>
        <dbReference type="Google" id="ProtNLM"/>
    </source>
</evidence>
<keyword evidence="2" id="KW-1185">Reference proteome</keyword>
<comment type="caution">
    <text evidence="1">The sequence shown here is derived from an EMBL/GenBank/DDBJ whole genome shotgun (WGS) entry which is preliminary data.</text>
</comment>
<dbReference type="RefSeq" id="WP_345479496.1">
    <property type="nucleotide sequence ID" value="NZ_BAABLP010000001.1"/>
</dbReference>
<name>A0ABP8YWW8_9MICO</name>
<dbReference type="Proteomes" id="UP001500121">
    <property type="component" value="Unassembled WGS sequence"/>
</dbReference>
<sequence>MARWQPERADVIAEYAREILDVHPRGRLVVGLDGIEHPAAGEQPSGREAFAADLAAAVQAEGVPARAVPMGRFALPDATTPERFFDEAGFRADVLTPYRRGGLDGLEADRAVLVVSGPFLHFGDLAGVWHTSAWLQVPRAAALERDGARLPGVDLAPWTALVDLAFRRLDARKLANASFDLADAAHPRRRFEDAC</sequence>
<proteinExistence type="predicted"/>
<reference evidence="2" key="1">
    <citation type="journal article" date="2019" name="Int. J. Syst. Evol. Microbiol.">
        <title>The Global Catalogue of Microorganisms (GCM) 10K type strain sequencing project: providing services to taxonomists for standard genome sequencing and annotation.</title>
        <authorList>
            <consortium name="The Broad Institute Genomics Platform"/>
            <consortium name="The Broad Institute Genome Sequencing Center for Infectious Disease"/>
            <person name="Wu L."/>
            <person name="Ma J."/>
        </authorList>
    </citation>
    <scope>NUCLEOTIDE SEQUENCE [LARGE SCALE GENOMIC DNA]</scope>
    <source>
        <strain evidence="2">JCM 19015</strain>
    </source>
</reference>
<protein>
    <recommendedName>
        <fullName evidence="3">Uridine kinase</fullName>
    </recommendedName>
</protein>
<organism evidence="1 2">
    <name type="scientific">Amnibacterium soli</name>
    <dbReference type="NCBI Taxonomy" id="1282736"/>
    <lineage>
        <taxon>Bacteria</taxon>
        <taxon>Bacillati</taxon>
        <taxon>Actinomycetota</taxon>
        <taxon>Actinomycetes</taxon>
        <taxon>Micrococcales</taxon>
        <taxon>Microbacteriaceae</taxon>
        <taxon>Amnibacterium</taxon>
    </lineage>
</organism>
<accession>A0ABP8YWW8</accession>
<evidence type="ECO:0000313" key="1">
    <source>
        <dbReference type="EMBL" id="GAA4738518.1"/>
    </source>
</evidence>
<dbReference type="EMBL" id="BAABLP010000001">
    <property type="protein sequence ID" value="GAA4738518.1"/>
    <property type="molecule type" value="Genomic_DNA"/>
</dbReference>